<proteinExistence type="predicted"/>
<dbReference type="Proteomes" id="UP000092583">
    <property type="component" value="Unassembled WGS sequence"/>
</dbReference>
<reference evidence="3" key="2">
    <citation type="submission" date="2013-12" db="EMBL/GenBank/DDBJ databases">
        <title>Evolution of pathogenesis and genome organization in the Tremellales.</title>
        <authorList>
            <person name="Cuomo C."/>
            <person name="Litvintseva A."/>
            <person name="Heitman J."/>
            <person name="Chen Y."/>
            <person name="Sun S."/>
            <person name="Springer D."/>
            <person name="Dromer F."/>
            <person name="Young S."/>
            <person name="Zeng Q."/>
            <person name="Chapman S."/>
            <person name="Gujja S."/>
            <person name="Saif S."/>
            <person name="Birren B."/>
        </authorList>
    </citation>
    <scope>NUCLEOTIDE SEQUENCE [LARGE SCALE GENOMIC DNA]</scope>
    <source>
        <strain evidence="3">CBS 10435</strain>
    </source>
</reference>
<sequence>MSFATIIQDRRKAPPTDREVIDLWLLPLEQEGDLDAEEEVVQQGFSATVRLLFKPTGTRYDLLSFRGKIFDIKNLRVYDQDVNGDRSYANSNYHHVIRNWMQALKGEGSTLSGAAGLRRPDGAMVAHTVFDGSHSSAVRQALPIDQTAVSNSSTTSLLRKLHLKPNETLYATTSLVCEVKPHGQPSIIGLAQMLSYLVASYEVSGTWLGLYVRGRNFLRAILIDKSSVLIEVANGDIAGQQYDVDQLFALPEIKLLPSTIGDLHKVDRAGINDLWQVLSLSLDILVTQSLHSRLIPIKRPDRSGFTEFLHVCLDDITKPEVITKLAALARGFHKTPKSETNKGESGGGDGGSGGQGARGSGGRGARSPGGRGARRSGGRGTRGSGGRGARGSAGGAVPSEGLANEELRSENRSADSEIDDESVGSGLGDGISKAVEMPGEYEDSVNAVSPSNANSPIAESSSSTLFAHAQIRSDFTSKVQSLMLDGLSTHATLSDYQATTVHIERLDNGFFEDDLPDQEPEIDMAADEDDEDNAAQGEGWAKFLLARAYLRKTGVRFFTVTSQVMTSLISEAQDSIHTSPHQPV</sequence>
<evidence type="ECO:0000313" key="2">
    <source>
        <dbReference type="EMBL" id="OCF60490.1"/>
    </source>
</evidence>
<dbReference type="EMBL" id="KI669459">
    <property type="protein sequence ID" value="OCF60490.1"/>
    <property type="molecule type" value="Genomic_DNA"/>
</dbReference>
<feature type="region of interest" description="Disordered" evidence="1">
    <location>
        <begin position="333"/>
        <end position="433"/>
    </location>
</feature>
<feature type="compositionally biased region" description="Basic and acidic residues" evidence="1">
    <location>
        <begin position="405"/>
        <end position="415"/>
    </location>
</feature>
<dbReference type="AlphaFoldDB" id="A0A1B9IY90"/>
<keyword evidence="3" id="KW-1185">Reference proteome</keyword>
<accession>A0A1B9IY90</accession>
<evidence type="ECO:0000313" key="3">
    <source>
        <dbReference type="Proteomes" id="UP000092583"/>
    </source>
</evidence>
<dbReference type="STRING" id="1331196.A0A1B9IY90"/>
<evidence type="ECO:0000256" key="1">
    <source>
        <dbReference type="SAM" id="MobiDB-lite"/>
    </source>
</evidence>
<reference evidence="2 3" key="1">
    <citation type="submission" date="2013-07" db="EMBL/GenBank/DDBJ databases">
        <title>The Genome Sequence of Kwoniella mangroviensis CBS10435.</title>
        <authorList>
            <consortium name="The Broad Institute Genome Sequencing Platform"/>
            <person name="Cuomo C."/>
            <person name="Litvintseva A."/>
            <person name="Chen Y."/>
            <person name="Heitman J."/>
            <person name="Sun S."/>
            <person name="Springer D."/>
            <person name="Dromer F."/>
            <person name="Young S.K."/>
            <person name="Zeng Q."/>
            <person name="Gargeya S."/>
            <person name="Fitzgerald M."/>
            <person name="Abouelleil A."/>
            <person name="Alvarado L."/>
            <person name="Berlin A.M."/>
            <person name="Chapman S.B."/>
            <person name="Dewar J."/>
            <person name="Goldberg J."/>
            <person name="Griggs A."/>
            <person name="Gujja S."/>
            <person name="Hansen M."/>
            <person name="Howarth C."/>
            <person name="Imamovic A."/>
            <person name="Larimer J."/>
            <person name="McCowan C."/>
            <person name="Murphy C."/>
            <person name="Pearson M."/>
            <person name="Priest M."/>
            <person name="Roberts A."/>
            <person name="Saif S."/>
            <person name="Shea T."/>
            <person name="Sykes S."/>
            <person name="Wortman J."/>
            <person name="Nusbaum C."/>
            <person name="Birren B."/>
        </authorList>
    </citation>
    <scope>NUCLEOTIDE SEQUENCE [LARGE SCALE GENOMIC DNA]</scope>
    <source>
        <strain evidence="2 3">CBS 10435</strain>
    </source>
</reference>
<feature type="compositionally biased region" description="Gly residues" evidence="1">
    <location>
        <begin position="344"/>
        <end position="371"/>
    </location>
</feature>
<gene>
    <name evidence="2" type="ORF">L486_00123</name>
</gene>
<organism evidence="2 3">
    <name type="scientific">Kwoniella mangroviensis CBS 10435</name>
    <dbReference type="NCBI Taxonomy" id="1331196"/>
    <lineage>
        <taxon>Eukaryota</taxon>
        <taxon>Fungi</taxon>
        <taxon>Dikarya</taxon>
        <taxon>Basidiomycota</taxon>
        <taxon>Agaricomycotina</taxon>
        <taxon>Tremellomycetes</taxon>
        <taxon>Tremellales</taxon>
        <taxon>Cryptococcaceae</taxon>
        <taxon>Kwoniella</taxon>
    </lineage>
</organism>
<dbReference type="OrthoDB" id="2575663at2759"/>
<name>A0A1B9IY90_9TREE</name>
<protein>
    <submittedName>
        <fullName evidence="2">Uncharacterized protein</fullName>
    </submittedName>
</protein>
<feature type="compositionally biased region" description="Gly residues" evidence="1">
    <location>
        <begin position="378"/>
        <end position="394"/>
    </location>
</feature>